<dbReference type="EMBL" id="OP297535">
    <property type="protein sequence ID" value="UXE03828.1"/>
    <property type="molecule type" value="Genomic_DNA"/>
</dbReference>
<evidence type="ECO:0000313" key="1">
    <source>
        <dbReference type="EMBL" id="UXE03828.1"/>
    </source>
</evidence>
<gene>
    <name evidence="1" type="primary">105</name>
    <name evidence="1" type="ORF">SEA_OBLADI_105</name>
</gene>
<reference evidence="1" key="1">
    <citation type="submission" date="2022-08" db="EMBL/GenBank/DDBJ databases">
        <authorList>
            <person name="Abuwarda M.A."/>
            <person name="Alvarez A."/>
            <person name="Batteikh M."/>
            <person name="Baughman A.P."/>
            <person name="Chavez V."/>
            <person name="Cheng C."/>
            <person name="Cosentino E.J."/>
            <person name="Di Blasi D.L."/>
            <person name="Dooley N.L."/>
            <person name="Empson B.M."/>
            <person name="Erfanian K."/>
            <person name="Esparza P.D."/>
            <person name="Fleming H.S."/>
            <person name="Ghannam M.S."/>
            <person name="Gibbons A.C."/>
            <person name="Gonzalez C."/>
            <person name="Huq N.E."/>
            <person name="Jin K."/>
            <person name="Kamarzar M."/>
            <person name="Khaine A."/>
            <person name="Krug K.R."/>
            <person name="Lee A."/>
            <person name="Liao S."/>
            <person name="Light I."/>
            <person name="Ma Y."/>
            <person name="Magaling J.M."/>
            <person name="McLinden K.C."/>
            <person name="Melkote A."/>
            <person name="Montoya Serpas C.A."/>
            <person name="Niazmandi K."/>
            <person name="Ostroske E.C."/>
            <person name="Paek B.H."/>
            <person name="Rajiv S."/>
            <person name="Santos C.E."/>
            <person name="Semaan S.A."/>
            <person name="Senthilvelan J."/>
            <person name="Sheppy T.E."/>
            <person name="Stephenson J.C."/>
            <person name="Tenney M.E."/>
            <person name="Teoh N."/>
            <person name="Thorp J.P."/>
            <person name="Turon Font G."/>
            <person name="Uvarov E.V."/>
            <person name="Verpukhovskiy P."/>
            <person name="Wang J."/>
            <person name="Whang A.Y."/>
            <person name="Wright N.E."/>
            <person name="Wu M."/>
            <person name="Zhuang C."/>
            <person name="Bruns J.A."/>
            <person name="Chai A.E."/>
            <person name="Parikh H."/>
            <person name="Zorawik M."/>
            <person name="Garza D.R."/>
            <person name="Ngo R.T."/>
            <person name="Reddi K."/>
            <person name="Garcia-Vedrenne A.E."/>
            <person name="Freise A.C."/>
            <person name="Balish M.F."/>
            <person name="Garlena R.A."/>
            <person name="Russell D.A."/>
            <person name="Jacobs-Sera D."/>
            <person name="Hatfull G.F."/>
        </authorList>
    </citation>
    <scope>NUCLEOTIDE SEQUENCE</scope>
</reference>
<dbReference type="Proteomes" id="UP001064297">
    <property type="component" value="Segment"/>
</dbReference>
<organism evidence="1 2">
    <name type="scientific">Gordonia phage ObLaDi</name>
    <dbReference type="NCBI Taxonomy" id="2978487"/>
    <lineage>
        <taxon>Viruses</taxon>
        <taxon>Duplodnaviria</taxon>
        <taxon>Heunggongvirae</taxon>
        <taxon>Uroviricota</taxon>
        <taxon>Caudoviricetes</taxon>
        <taxon>Kruegerviridae</taxon>
        <taxon>Cafassovirus</taxon>
        <taxon>Cafassovirus obladi</taxon>
    </lineage>
</organism>
<evidence type="ECO:0000313" key="2">
    <source>
        <dbReference type="Proteomes" id="UP001064297"/>
    </source>
</evidence>
<proteinExistence type="predicted"/>
<protein>
    <submittedName>
        <fullName evidence="1">Uncharacterized protein</fullName>
    </submittedName>
</protein>
<accession>A0A977KLS3</accession>
<keyword evidence="2" id="KW-1185">Reference proteome</keyword>
<name>A0A977KLS3_9CAUD</name>
<sequence>MYLLDAATGEINTHGSLGLAVGEVYLEQGHGPQVGISKAAYLALTADAVSLAIARDRIADLEKALREVGQHAALSVGRIEEVLTA</sequence>